<dbReference type="InterPro" id="IPR032675">
    <property type="entry name" value="LRR_dom_sf"/>
</dbReference>
<evidence type="ECO:0000313" key="3">
    <source>
        <dbReference type="EMBL" id="KIJ62001.1"/>
    </source>
</evidence>
<feature type="signal peptide" evidence="2">
    <location>
        <begin position="1"/>
        <end position="19"/>
    </location>
</feature>
<evidence type="ECO:0008006" key="5">
    <source>
        <dbReference type="Google" id="ProtNLM"/>
    </source>
</evidence>
<protein>
    <recommendedName>
        <fullName evidence="5">F-box domain-containing protein</fullName>
    </recommendedName>
</protein>
<sequence length="598" mass="66986">MHEALLIAEVFICVLECLAQDTILPPDGPDEGFLPFVSLEDTDGTSNTNTGWGALAALARTCRTLSDPAMDLLWRRLHSLDTIVRCLPGINDDLYRTALPPFSDKDWIILQRYTPRVRELTLGMEAYGSWSENLSLKVLQYLMFSATKLLPNLSQLHWSCNVSTVMVYLRPLLTPTLTHLDISFGDVGDGAVLALLRGYHTLCPNLKSFRVNCQQNQYTDAISQAICQPLNLESIDCDLIDAAAFTHLAQSATLKTLSARLVKQSFDTSEGHRIMTGLARYSSPDLPPFRNVKVIDLHIEDLPFMIPLLRPHHQSFNNISLTFRVVPTTAILHAFFSTLGSTPRRGSVRRIELRQRTTLHRNTHHGHYQPLTYDSLCPLLSFPHLRELVLELDNPVSLNDEELMMLACNWPRLEVLKVNCRSGWRVDSSACPVTLKGLVSLLRLCPMLCELGLSLDARDIPLPSIDLCALQVIAPAWSGAHQGSWGIRNTKITMLYLSDSPLEDPTSVTTFLTEVLASLRKVDAPELPIRRIISRSRSHDHPLSLSRLNTNPLQSPGGASGTNRRLPTPAQLEHYVLWKQVNEHLTERARRQVSMASN</sequence>
<dbReference type="HOGENOM" id="CLU_021164_0_2_1"/>
<dbReference type="Proteomes" id="UP000053820">
    <property type="component" value="Unassembled WGS sequence"/>
</dbReference>
<keyword evidence="2" id="KW-0732">Signal</keyword>
<feature type="chain" id="PRO_5002205262" description="F-box domain-containing protein" evidence="2">
    <location>
        <begin position="20"/>
        <end position="598"/>
    </location>
</feature>
<dbReference type="GO" id="GO:0031146">
    <property type="term" value="P:SCF-dependent proteasomal ubiquitin-dependent protein catabolic process"/>
    <property type="evidence" value="ECO:0007669"/>
    <property type="project" value="TreeGrafter"/>
</dbReference>
<dbReference type="Gene3D" id="3.80.10.10">
    <property type="entry name" value="Ribonuclease Inhibitor"/>
    <property type="match status" value="2"/>
</dbReference>
<dbReference type="OrthoDB" id="2841072at2759"/>
<feature type="region of interest" description="Disordered" evidence="1">
    <location>
        <begin position="541"/>
        <end position="566"/>
    </location>
</feature>
<proteinExistence type="predicted"/>
<dbReference type="PANTHER" id="PTHR13318">
    <property type="entry name" value="PARTNER OF PAIRED, ISOFORM B-RELATED"/>
    <property type="match status" value="1"/>
</dbReference>
<gene>
    <name evidence="3" type="ORF">HYDPIDRAFT_115152</name>
</gene>
<evidence type="ECO:0000256" key="1">
    <source>
        <dbReference type="SAM" id="MobiDB-lite"/>
    </source>
</evidence>
<organism evidence="3 4">
    <name type="scientific">Hydnomerulius pinastri MD-312</name>
    <dbReference type="NCBI Taxonomy" id="994086"/>
    <lineage>
        <taxon>Eukaryota</taxon>
        <taxon>Fungi</taxon>
        <taxon>Dikarya</taxon>
        <taxon>Basidiomycota</taxon>
        <taxon>Agaricomycotina</taxon>
        <taxon>Agaricomycetes</taxon>
        <taxon>Agaricomycetidae</taxon>
        <taxon>Boletales</taxon>
        <taxon>Boletales incertae sedis</taxon>
        <taxon>Leucogyrophana</taxon>
    </lineage>
</organism>
<dbReference type="AlphaFoldDB" id="A0A0C9WCC7"/>
<name>A0A0C9WCC7_9AGAM</name>
<evidence type="ECO:0000313" key="4">
    <source>
        <dbReference type="Proteomes" id="UP000053820"/>
    </source>
</evidence>
<reference evidence="3 4" key="1">
    <citation type="submission" date="2014-04" db="EMBL/GenBank/DDBJ databases">
        <title>Evolutionary Origins and Diversification of the Mycorrhizal Mutualists.</title>
        <authorList>
            <consortium name="DOE Joint Genome Institute"/>
            <consortium name="Mycorrhizal Genomics Consortium"/>
            <person name="Kohler A."/>
            <person name="Kuo A."/>
            <person name="Nagy L.G."/>
            <person name="Floudas D."/>
            <person name="Copeland A."/>
            <person name="Barry K.W."/>
            <person name="Cichocki N."/>
            <person name="Veneault-Fourrey C."/>
            <person name="LaButti K."/>
            <person name="Lindquist E.A."/>
            <person name="Lipzen A."/>
            <person name="Lundell T."/>
            <person name="Morin E."/>
            <person name="Murat C."/>
            <person name="Riley R."/>
            <person name="Ohm R."/>
            <person name="Sun H."/>
            <person name="Tunlid A."/>
            <person name="Henrissat B."/>
            <person name="Grigoriev I.V."/>
            <person name="Hibbett D.S."/>
            <person name="Martin F."/>
        </authorList>
    </citation>
    <scope>NUCLEOTIDE SEQUENCE [LARGE SCALE GENOMIC DNA]</scope>
    <source>
        <strain evidence="3 4">MD-312</strain>
    </source>
</reference>
<dbReference type="EMBL" id="KN839858">
    <property type="protein sequence ID" value="KIJ62001.1"/>
    <property type="molecule type" value="Genomic_DNA"/>
</dbReference>
<evidence type="ECO:0000256" key="2">
    <source>
        <dbReference type="SAM" id="SignalP"/>
    </source>
</evidence>
<accession>A0A0C9WCC7</accession>
<keyword evidence="4" id="KW-1185">Reference proteome</keyword>
<dbReference type="GO" id="GO:0019005">
    <property type="term" value="C:SCF ubiquitin ligase complex"/>
    <property type="evidence" value="ECO:0007669"/>
    <property type="project" value="TreeGrafter"/>
</dbReference>
<dbReference type="SUPFAM" id="SSF52047">
    <property type="entry name" value="RNI-like"/>
    <property type="match status" value="1"/>
</dbReference>